<accession>A0A9Q0FS04</accession>
<dbReference type="GO" id="GO:0009691">
    <property type="term" value="P:cytokinin biosynthetic process"/>
    <property type="evidence" value="ECO:0007669"/>
    <property type="project" value="UniProtKB-KW"/>
</dbReference>
<gene>
    <name evidence="8" type="ORF">Tsubulata_046461</name>
</gene>
<reference evidence="8" key="1">
    <citation type="submission" date="2022-02" db="EMBL/GenBank/DDBJ databases">
        <authorList>
            <person name="Henning P.M."/>
            <person name="McCubbin A.G."/>
            <person name="Shore J.S."/>
        </authorList>
    </citation>
    <scope>NUCLEOTIDE SEQUENCE</scope>
    <source>
        <strain evidence="8">F60SS</strain>
        <tissue evidence="8">Leaves</tissue>
    </source>
</reference>
<dbReference type="AlphaFoldDB" id="A0A9Q0FS04"/>
<comment type="similarity">
    <text evidence="6">Belongs to the SOFL plant protein family.</text>
</comment>
<keyword evidence="4" id="KW-0932">Cytokinin signaling pathway</keyword>
<comment type="subcellular location">
    <subcellularLocation>
        <location evidence="1">Cytoplasm</location>
    </subcellularLocation>
</comment>
<feature type="compositionally biased region" description="Basic and acidic residues" evidence="7">
    <location>
        <begin position="103"/>
        <end position="116"/>
    </location>
</feature>
<keyword evidence="5" id="KW-0539">Nucleus</keyword>
<evidence type="ECO:0000256" key="7">
    <source>
        <dbReference type="SAM" id="MobiDB-lite"/>
    </source>
</evidence>
<dbReference type="EMBL" id="JAKUCV010004383">
    <property type="protein sequence ID" value="KAJ4835522.1"/>
    <property type="molecule type" value="Genomic_DNA"/>
</dbReference>
<sequence length="192" mass="21509">MESSQIFGVSEECQSCESGWTMYLSSPVHGDDGDDYSDGGDHNSVRHGKNYNHEDDSDDSMASDASSGPSHLGVSHFNQDGNQLVGGYCLEVKAKKTIEKKNAGMRRKEEKEEKAFKAKGATAPAQSTASKGFVMAENVDDRMMMRRKVARLQLTIIYVMYFQTFEYIDQDPYRPMNYISFRTQKGLRSQAG</sequence>
<keyword evidence="9" id="KW-1185">Reference proteome</keyword>
<dbReference type="GO" id="GO:0005737">
    <property type="term" value="C:cytoplasm"/>
    <property type="evidence" value="ECO:0007669"/>
    <property type="project" value="UniProtKB-SubCell"/>
</dbReference>
<evidence type="ECO:0000256" key="5">
    <source>
        <dbReference type="ARBA" id="ARBA00023242"/>
    </source>
</evidence>
<evidence type="ECO:0000256" key="1">
    <source>
        <dbReference type="ARBA" id="ARBA00004496"/>
    </source>
</evidence>
<dbReference type="GO" id="GO:0009736">
    <property type="term" value="P:cytokinin-activated signaling pathway"/>
    <property type="evidence" value="ECO:0007669"/>
    <property type="project" value="UniProtKB-KW"/>
</dbReference>
<keyword evidence="2" id="KW-0963">Cytoplasm</keyword>
<evidence type="ECO:0000313" key="8">
    <source>
        <dbReference type="EMBL" id="KAJ4835522.1"/>
    </source>
</evidence>
<evidence type="ECO:0000256" key="4">
    <source>
        <dbReference type="ARBA" id="ARBA00022864"/>
    </source>
</evidence>
<feature type="region of interest" description="Disordered" evidence="7">
    <location>
        <begin position="27"/>
        <end position="77"/>
    </location>
</feature>
<comment type="caution">
    <text evidence="8">The sequence shown here is derived from an EMBL/GenBank/DDBJ whole genome shotgun (WGS) entry which is preliminary data.</text>
</comment>
<dbReference type="InterPro" id="IPR044670">
    <property type="entry name" value="SOFL"/>
</dbReference>
<feature type="region of interest" description="Disordered" evidence="7">
    <location>
        <begin position="103"/>
        <end position="122"/>
    </location>
</feature>
<protein>
    <submittedName>
        <fullName evidence="8">Uncharacterized protein</fullName>
    </submittedName>
</protein>
<dbReference type="OrthoDB" id="1738616at2759"/>
<reference evidence="8" key="2">
    <citation type="journal article" date="2023" name="Plants (Basel)">
        <title>Annotation of the Turnera subulata (Passifloraceae) Draft Genome Reveals the S-Locus Evolved after the Divergence of Turneroideae from Passifloroideae in a Stepwise Manner.</title>
        <authorList>
            <person name="Henning P.M."/>
            <person name="Roalson E.H."/>
            <person name="Mir W."/>
            <person name="McCubbin A.G."/>
            <person name="Shore J.S."/>
        </authorList>
    </citation>
    <scope>NUCLEOTIDE SEQUENCE</scope>
    <source>
        <strain evidence="8">F60SS</strain>
    </source>
</reference>
<name>A0A9Q0FS04_9ROSI</name>
<evidence type="ECO:0000313" key="9">
    <source>
        <dbReference type="Proteomes" id="UP001141552"/>
    </source>
</evidence>
<evidence type="ECO:0000256" key="2">
    <source>
        <dbReference type="ARBA" id="ARBA00022490"/>
    </source>
</evidence>
<dbReference type="Proteomes" id="UP001141552">
    <property type="component" value="Unassembled WGS sequence"/>
</dbReference>
<keyword evidence="3" id="KW-0203">Cytokinin biosynthesis</keyword>
<dbReference type="PANTHER" id="PTHR33347">
    <property type="entry name" value="OSJNBA0091C07.3 PROTEIN"/>
    <property type="match status" value="1"/>
</dbReference>
<evidence type="ECO:0000256" key="6">
    <source>
        <dbReference type="ARBA" id="ARBA00024199"/>
    </source>
</evidence>
<dbReference type="PANTHER" id="PTHR33347:SF31">
    <property type="entry name" value="PROTEIN SOB FIVE-LIKE 1"/>
    <property type="match status" value="1"/>
</dbReference>
<proteinExistence type="inferred from homology"/>
<organism evidence="8 9">
    <name type="scientific">Turnera subulata</name>
    <dbReference type="NCBI Taxonomy" id="218843"/>
    <lineage>
        <taxon>Eukaryota</taxon>
        <taxon>Viridiplantae</taxon>
        <taxon>Streptophyta</taxon>
        <taxon>Embryophyta</taxon>
        <taxon>Tracheophyta</taxon>
        <taxon>Spermatophyta</taxon>
        <taxon>Magnoliopsida</taxon>
        <taxon>eudicotyledons</taxon>
        <taxon>Gunneridae</taxon>
        <taxon>Pentapetalae</taxon>
        <taxon>rosids</taxon>
        <taxon>fabids</taxon>
        <taxon>Malpighiales</taxon>
        <taxon>Passifloraceae</taxon>
        <taxon>Turnera</taxon>
    </lineage>
</organism>
<evidence type="ECO:0000256" key="3">
    <source>
        <dbReference type="ARBA" id="ARBA00022712"/>
    </source>
</evidence>